<reference evidence="3" key="1">
    <citation type="submission" date="2016-06" db="EMBL/GenBank/DDBJ databases">
        <authorList>
            <person name="Sutton G."/>
            <person name="Brinkac L."/>
            <person name="Sanka R."/>
            <person name="Adams M."/>
            <person name="Lau E."/>
            <person name="Mehaffy C."/>
            <person name="Tameris M."/>
            <person name="Hatherill M."/>
            <person name="Hanekom W."/>
            <person name="Mahomed H."/>
            <person name="Mcshane H."/>
        </authorList>
    </citation>
    <scope>NUCLEOTIDE SEQUENCE [LARGE SCALE GENOMIC DNA]</scope>
    <source>
        <strain evidence="3">852002-10433_SCH5171157</strain>
    </source>
</reference>
<dbReference type="AlphaFoldDB" id="A0A1A0V7R8"/>
<accession>A0A1A0V7R8</accession>
<dbReference type="Proteomes" id="UP000094008">
    <property type="component" value="Unassembled WGS sequence"/>
</dbReference>
<dbReference type="EMBL" id="LZSY01000205">
    <property type="protein sequence ID" value="OBB79278.1"/>
    <property type="molecule type" value="Genomic_DNA"/>
</dbReference>
<dbReference type="OrthoDB" id="4368716at2"/>
<dbReference type="RefSeq" id="WP_064888165.1">
    <property type="nucleotide sequence ID" value="NZ_LZSY01000205.1"/>
</dbReference>
<evidence type="ECO:0000256" key="1">
    <source>
        <dbReference type="SAM" id="MobiDB-lite"/>
    </source>
</evidence>
<gene>
    <name evidence="2" type="ORF">A5779_12830</name>
</gene>
<protein>
    <submittedName>
        <fullName evidence="2">Uncharacterized protein</fullName>
    </submittedName>
</protein>
<sequence>MSDQKLKALCCTCGSVRTCRRPRNHRSENYWLAGPINRDWHRETGDLKCQECGRVTTHAIILPEGDRFRDHAEMMQRVATGNGHGHFNAEQLVEVRRKYNQGQLRNPKLCHLWYGSDAQEDWDAGRRETTSLCGRKVKLHRDPSSYGPSRADESDDSQIAPQEVRDQEYEDPETGLSWQWMECVDCLRVWHLELLRQRREVLLPKLTQFLVDLIEDKNGGYPKRFELPIVNGLIEALENAYAGRSAVKAKDATR</sequence>
<name>A0A1A0V7R8_MYCPR</name>
<evidence type="ECO:0000313" key="2">
    <source>
        <dbReference type="EMBL" id="OBB79278.1"/>
    </source>
</evidence>
<feature type="region of interest" description="Disordered" evidence="1">
    <location>
        <begin position="139"/>
        <end position="169"/>
    </location>
</feature>
<proteinExistence type="predicted"/>
<organism evidence="2 3">
    <name type="scientific">Mycolicibacterium peregrinum</name>
    <name type="common">Mycobacterium peregrinum</name>
    <dbReference type="NCBI Taxonomy" id="43304"/>
    <lineage>
        <taxon>Bacteria</taxon>
        <taxon>Bacillati</taxon>
        <taxon>Actinomycetota</taxon>
        <taxon>Actinomycetes</taxon>
        <taxon>Mycobacteriales</taxon>
        <taxon>Mycobacteriaceae</taxon>
        <taxon>Mycolicibacterium</taxon>
    </lineage>
</organism>
<evidence type="ECO:0000313" key="3">
    <source>
        <dbReference type="Proteomes" id="UP000094008"/>
    </source>
</evidence>
<comment type="caution">
    <text evidence="2">The sequence shown here is derived from an EMBL/GenBank/DDBJ whole genome shotgun (WGS) entry which is preliminary data.</text>
</comment>